<feature type="region of interest" description="Disordered" evidence="1">
    <location>
        <begin position="1"/>
        <end position="26"/>
    </location>
</feature>
<feature type="transmembrane region" description="Helical" evidence="2">
    <location>
        <begin position="81"/>
        <end position="106"/>
    </location>
</feature>
<evidence type="ECO:0000256" key="1">
    <source>
        <dbReference type="SAM" id="MobiDB-lite"/>
    </source>
</evidence>
<keyword evidence="4" id="KW-1185">Reference proteome</keyword>
<evidence type="ECO:0000256" key="2">
    <source>
        <dbReference type="SAM" id="Phobius"/>
    </source>
</evidence>
<feature type="compositionally biased region" description="Polar residues" evidence="1">
    <location>
        <begin position="1"/>
        <end position="17"/>
    </location>
</feature>
<evidence type="ECO:0000313" key="3">
    <source>
        <dbReference type="EMBL" id="TQL59201.1"/>
    </source>
</evidence>
<dbReference type="AlphaFoldDB" id="A0A542ZFV1"/>
<organism evidence="3 4">
    <name type="scientific">Oryzihumus leptocrescens</name>
    <dbReference type="NCBI Taxonomy" id="297536"/>
    <lineage>
        <taxon>Bacteria</taxon>
        <taxon>Bacillati</taxon>
        <taxon>Actinomycetota</taxon>
        <taxon>Actinomycetes</taxon>
        <taxon>Micrococcales</taxon>
        <taxon>Intrasporangiaceae</taxon>
        <taxon>Oryzihumus</taxon>
    </lineage>
</organism>
<dbReference type="Proteomes" id="UP000319514">
    <property type="component" value="Unassembled WGS sequence"/>
</dbReference>
<sequence length="147" mass="15239">MGRTSTSTQEQHVSTTRQEPRTLPPGMAHARRAGLLMLVGALGVGVPLPWTAIALLPLGLSVVEAVRALRAMSGGRAPARVVAWTSTGLVLAVVMGVATAAPFAFYDSSKRYQDCMVGANTSAAAAQCRADLYDGLTGVLSGWGVSR</sequence>
<reference evidence="3 4" key="1">
    <citation type="submission" date="2019-06" db="EMBL/GenBank/DDBJ databases">
        <title>Sequencing the genomes of 1000 actinobacteria strains.</title>
        <authorList>
            <person name="Klenk H.-P."/>
        </authorList>
    </citation>
    <scope>NUCLEOTIDE SEQUENCE [LARGE SCALE GENOMIC DNA]</scope>
    <source>
        <strain evidence="3 4">DSM 18082</strain>
    </source>
</reference>
<dbReference type="RefSeq" id="WP_141787256.1">
    <property type="nucleotide sequence ID" value="NZ_BAAAKX010000009.1"/>
</dbReference>
<proteinExistence type="predicted"/>
<gene>
    <name evidence="3" type="ORF">FB474_0549</name>
</gene>
<evidence type="ECO:0000313" key="4">
    <source>
        <dbReference type="Proteomes" id="UP000319514"/>
    </source>
</evidence>
<dbReference type="OrthoDB" id="5145395at2"/>
<name>A0A542ZFV1_9MICO</name>
<keyword evidence="2" id="KW-0472">Membrane</keyword>
<keyword evidence="2" id="KW-1133">Transmembrane helix</keyword>
<protein>
    <submittedName>
        <fullName evidence="3">Uncharacterized protein</fullName>
    </submittedName>
</protein>
<comment type="caution">
    <text evidence="3">The sequence shown here is derived from an EMBL/GenBank/DDBJ whole genome shotgun (WGS) entry which is preliminary data.</text>
</comment>
<accession>A0A542ZFV1</accession>
<dbReference type="EMBL" id="VFOQ01000001">
    <property type="protein sequence ID" value="TQL59201.1"/>
    <property type="molecule type" value="Genomic_DNA"/>
</dbReference>
<keyword evidence="2" id="KW-0812">Transmembrane</keyword>
<feature type="transmembrane region" description="Helical" evidence="2">
    <location>
        <begin position="35"/>
        <end position="61"/>
    </location>
</feature>